<evidence type="ECO:0008006" key="4">
    <source>
        <dbReference type="Google" id="ProtNLM"/>
    </source>
</evidence>
<evidence type="ECO:0000313" key="3">
    <source>
        <dbReference type="Proteomes" id="UP001437256"/>
    </source>
</evidence>
<organism evidence="2 3">
    <name type="scientific">Marasmius tenuissimus</name>
    <dbReference type="NCBI Taxonomy" id="585030"/>
    <lineage>
        <taxon>Eukaryota</taxon>
        <taxon>Fungi</taxon>
        <taxon>Dikarya</taxon>
        <taxon>Basidiomycota</taxon>
        <taxon>Agaricomycotina</taxon>
        <taxon>Agaricomycetes</taxon>
        <taxon>Agaricomycetidae</taxon>
        <taxon>Agaricales</taxon>
        <taxon>Marasmiineae</taxon>
        <taxon>Marasmiaceae</taxon>
        <taxon>Marasmius</taxon>
    </lineage>
</organism>
<dbReference type="Proteomes" id="UP001437256">
    <property type="component" value="Unassembled WGS sequence"/>
</dbReference>
<evidence type="ECO:0000256" key="1">
    <source>
        <dbReference type="SAM" id="MobiDB-lite"/>
    </source>
</evidence>
<gene>
    <name evidence="2" type="ORF">AAF712_013311</name>
</gene>
<keyword evidence="3" id="KW-1185">Reference proteome</keyword>
<comment type="caution">
    <text evidence="2">The sequence shown here is derived from an EMBL/GenBank/DDBJ whole genome shotgun (WGS) entry which is preliminary data.</text>
</comment>
<name>A0ABR2ZG14_9AGAR</name>
<protein>
    <recommendedName>
        <fullName evidence="4">F-box domain protein</fullName>
    </recommendedName>
</protein>
<feature type="region of interest" description="Disordered" evidence="1">
    <location>
        <begin position="68"/>
        <end position="88"/>
    </location>
</feature>
<evidence type="ECO:0000313" key="2">
    <source>
        <dbReference type="EMBL" id="KAL0059896.1"/>
    </source>
</evidence>
<sequence length="446" mass="51128">MIFELLPADDRLALASASSHLRNVLAPHIFSGGLRIDSTAQGRQEFEQLTNKYGSLITYLHFVVSAPHGGPEAATPTPRSDHGTNEQDAHISAEDLDNLGSGDPKSQSYMTGLAQDALTGKLLPNVTTVCLSFDFDFESDYVWDDPESFGFVWSIYVFKESEADHDVSRKEAKYPWRALMAQTWSALCRNHDITELTVLNLIPRKTTTFDSDDWRDFLGRLDTLRLRMWGGDNGVGWAAHSTAGYAEFGTKLGEYFFQHLNQVQWLLFSGYPTCPLGGNLVKNLDLSKEHLPHLRILQLCNVFINKRLTNFILGKSAPVQVVELRNCHVNTDDFEEPSWAEFFAHLRRNEYQLRELLITYDRGDPGILFQENPIEKQDEGDKVFSYGYLDDKYAFYIPEDEAIREKYEERRDLNEYRRLIDLVERNQGDCDKTSLTREDWLESLLN</sequence>
<accession>A0ABR2ZG14</accession>
<feature type="compositionally biased region" description="Basic and acidic residues" evidence="1">
    <location>
        <begin position="79"/>
        <end position="88"/>
    </location>
</feature>
<reference evidence="2 3" key="1">
    <citation type="submission" date="2024-05" db="EMBL/GenBank/DDBJ databases">
        <title>A draft genome resource for the thread blight pathogen Marasmius tenuissimus strain MS-2.</title>
        <authorList>
            <person name="Yulfo-Soto G.E."/>
            <person name="Baruah I.K."/>
            <person name="Amoako-Attah I."/>
            <person name="Bukari Y."/>
            <person name="Meinhardt L.W."/>
            <person name="Bailey B.A."/>
            <person name="Cohen S.P."/>
        </authorList>
    </citation>
    <scope>NUCLEOTIDE SEQUENCE [LARGE SCALE GENOMIC DNA]</scope>
    <source>
        <strain evidence="2 3">MS-2</strain>
    </source>
</reference>
<dbReference type="EMBL" id="JBBXMP010000201">
    <property type="protein sequence ID" value="KAL0059896.1"/>
    <property type="molecule type" value="Genomic_DNA"/>
</dbReference>
<proteinExistence type="predicted"/>